<dbReference type="GO" id="GO:0031119">
    <property type="term" value="P:tRNA pseudouridine synthesis"/>
    <property type="evidence" value="ECO:0007669"/>
    <property type="project" value="UniProtKB-UniRule"/>
</dbReference>
<dbReference type="InterPro" id="IPR014780">
    <property type="entry name" value="tRNA_psdUridine_synth_TruB"/>
</dbReference>
<comment type="caution">
    <text evidence="9">The sequence shown here is derived from an EMBL/GenBank/DDBJ whole genome shotgun (WGS) entry which is preliminary data.</text>
</comment>
<evidence type="ECO:0000256" key="3">
    <source>
        <dbReference type="ARBA" id="ARBA00022694"/>
    </source>
</evidence>
<dbReference type="Pfam" id="PF01509">
    <property type="entry name" value="TruB_N"/>
    <property type="match status" value="1"/>
</dbReference>
<dbReference type="GO" id="GO:0003723">
    <property type="term" value="F:RNA binding"/>
    <property type="evidence" value="ECO:0007669"/>
    <property type="project" value="InterPro"/>
</dbReference>
<evidence type="ECO:0000256" key="4">
    <source>
        <dbReference type="ARBA" id="ARBA00023235"/>
    </source>
</evidence>
<dbReference type="Pfam" id="PF09142">
    <property type="entry name" value="TruB_C"/>
    <property type="match status" value="1"/>
</dbReference>
<dbReference type="EMBL" id="PDJE01000001">
    <property type="protein sequence ID" value="PFG30978.1"/>
    <property type="molecule type" value="Genomic_DNA"/>
</dbReference>
<dbReference type="InterPro" id="IPR002501">
    <property type="entry name" value="PsdUridine_synth_N"/>
</dbReference>
<dbReference type="SUPFAM" id="SSF88697">
    <property type="entry name" value="PUA domain-like"/>
    <property type="match status" value="1"/>
</dbReference>
<protein>
    <recommendedName>
        <fullName evidence="5">tRNA pseudouridine synthase B</fullName>
        <ecNumber evidence="5">5.4.99.25</ecNumber>
    </recommendedName>
    <alternativeName>
        <fullName evidence="5">tRNA pseudouridine(55) synthase</fullName>
        <shortName evidence="5">Psi55 synthase</shortName>
    </alternativeName>
    <alternativeName>
        <fullName evidence="5">tRNA pseudouridylate synthase</fullName>
    </alternativeName>
    <alternativeName>
        <fullName evidence="5">tRNA-uridine isomerase</fullName>
    </alternativeName>
</protein>
<feature type="domain" description="tRNA pseudouridylate synthase B C-terminal" evidence="8">
    <location>
        <begin position="183"/>
        <end position="221"/>
    </location>
</feature>
<feature type="domain" description="Pseudouridine synthase II N-terminal" evidence="6">
    <location>
        <begin position="27"/>
        <end position="182"/>
    </location>
</feature>
<evidence type="ECO:0000256" key="2">
    <source>
        <dbReference type="ARBA" id="ARBA00005642"/>
    </source>
</evidence>
<keyword evidence="10" id="KW-1185">Reference proteome</keyword>
<dbReference type="SUPFAM" id="SSF55120">
    <property type="entry name" value="Pseudouridine synthase"/>
    <property type="match status" value="1"/>
</dbReference>
<evidence type="ECO:0000259" key="8">
    <source>
        <dbReference type="Pfam" id="PF16198"/>
    </source>
</evidence>
<name>A0A2A9DWB5_9MICO</name>
<gene>
    <name evidence="5" type="primary">truB</name>
    <name evidence="9" type="ORF">ATJ78_1923</name>
</gene>
<comment type="function">
    <text evidence="5">Responsible for synthesis of pseudouridine from uracil-55 in the psi GC loop of transfer RNAs.</text>
</comment>
<dbReference type="PANTHER" id="PTHR13767:SF2">
    <property type="entry name" value="PSEUDOURIDYLATE SYNTHASE TRUB1"/>
    <property type="match status" value="1"/>
</dbReference>
<dbReference type="HAMAP" id="MF_01080">
    <property type="entry name" value="TruB_bact"/>
    <property type="match status" value="1"/>
</dbReference>
<evidence type="ECO:0000313" key="9">
    <source>
        <dbReference type="EMBL" id="PFG30978.1"/>
    </source>
</evidence>
<dbReference type="AlphaFoldDB" id="A0A2A9DWB5"/>
<evidence type="ECO:0000313" key="10">
    <source>
        <dbReference type="Proteomes" id="UP000221369"/>
    </source>
</evidence>
<evidence type="ECO:0000256" key="1">
    <source>
        <dbReference type="ARBA" id="ARBA00000385"/>
    </source>
</evidence>
<keyword evidence="3 5" id="KW-0819">tRNA processing</keyword>
<accession>A0A2A9DWB5</accession>
<dbReference type="Pfam" id="PF16198">
    <property type="entry name" value="TruB_C_2"/>
    <property type="match status" value="1"/>
</dbReference>
<comment type="similarity">
    <text evidence="2 5">Belongs to the pseudouridine synthase TruB family. Type 1 subfamily.</text>
</comment>
<dbReference type="GO" id="GO:1990481">
    <property type="term" value="P:mRNA pseudouridine synthesis"/>
    <property type="evidence" value="ECO:0007669"/>
    <property type="project" value="TreeGrafter"/>
</dbReference>
<dbReference type="EC" id="5.4.99.25" evidence="5"/>
<organism evidence="9 10">
    <name type="scientific">Paramicrobacterium agarici</name>
    <dbReference type="NCBI Taxonomy" id="630514"/>
    <lineage>
        <taxon>Bacteria</taxon>
        <taxon>Bacillati</taxon>
        <taxon>Actinomycetota</taxon>
        <taxon>Actinomycetes</taxon>
        <taxon>Micrococcales</taxon>
        <taxon>Microbacteriaceae</taxon>
        <taxon>Paramicrobacterium</taxon>
    </lineage>
</organism>
<dbReference type="NCBIfam" id="TIGR00431">
    <property type="entry name" value="TruB"/>
    <property type="match status" value="1"/>
</dbReference>
<evidence type="ECO:0000259" key="6">
    <source>
        <dbReference type="Pfam" id="PF01509"/>
    </source>
</evidence>
<comment type="catalytic activity">
    <reaction evidence="1 5">
        <text>uridine(55) in tRNA = pseudouridine(55) in tRNA</text>
        <dbReference type="Rhea" id="RHEA:42532"/>
        <dbReference type="Rhea" id="RHEA-COMP:10101"/>
        <dbReference type="Rhea" id="RHEA-COMP:10102"/>
        <dbReference type="ChEBI" id="CHEBI:65314"/>
        <dbReference type="ChEBI" id="CHEBI:65315"/>
        <dbReference type="EC" id="5.4.99.25"/>
    </reaction>
</comment>
<proteinExistence type="inferred from homology"/>
<dbReference type="RefSeq" id="WP_098407379.1">
    <property type="nucleotide sequence ID" value="NZ_PDJE01000001.1"/>
</dbReference>
<dbReference type="InterPro" id="IPR036974">
    <property type="entry name" value="PUA_sf"/>
</dbReference>
<dbReference type="InterPro" id="IPR020103">
    <property type="entry name" value="PsdUridine_synth_cat_dom_sf"/>
</dbReference>
<dbReference type="Gene3D" id="2.30.130.10">
    <property type="entry name" value="PUA domain"/>
    <property type="match status" value="1"/>
</dbReference>
<reference evidence="9 10" key="1">
    <citation type="submission" date="2017-10" db="EMBL/GenBank/DDBJ databases">
        <title>Sequencing the genomes of 1000 actinobacteria strains.</title>
        <authorList>
            <person name="Klenk H.-P."/>
        </authorList>
    </citation>
    <scope>NUCLEOTIDE SEQUENCE [LARGE SCALE GENOMIC DNA]</scope>
    <source>
        <strain evidence="9 10">DSM 21798</strain>
    </source>
</reference>
<dbReference type="Proteomes" id="UP000221369">
    <property type="component" value="Unassembled WGS sequence"/>
</dbReference>
<dbReference type="InterPro" id="IPR015225">
    <property type="entry name" value="tRNA_psdUridine_synth_fam2_C"/>
</dbReference>
<dbReference type="Gene3D" id="3.30.2350.10">
    <property type="entry name" value="Pseudouridine synthase"/>
    <property type="match status" value="1"/>
</dbReference>
<dbReference type="GO" id="GO:0160148">
    <property type="term" value="F:tRNA pseudouridine(55) synthase activity"/>
    <property type="evidence" value="ECO:0007669"/>
    <property type="project" value="UniProtKB-EC"/>
</dbReference>
<dbReference type="InterPro" id="IPR015947">
    <property type="entry name" value="PUA-like_sf"/>
</dbReference>
<dbReference type="InterPro" id="IPR032819">
    <property type="entry name" value="TruB_C"/>
</dbReference>
<sequence length="303" mass="32219">MATSPSGLLLIDKPAGHTSHDVVARTRRLAGTRKVGHAGTLDPMATGLLILGLESSTRLLTYVVGCDKEYTATIRLGQSSSTDDAEGELSAAASADDLRGVDQRSIEQRMRELTGEIEQVPSTVSAIKVDGKRAYARARAGEHVELAARQVTVSEFELDALRRTNEHVDVDVRVACSSGTYVRALARDIGAALGVGGHLTRLRRTRIGPFSVRDAAALDGLVVADRIIAPADAARSLFPTVNLDDARARALGHGQRIDPEGFPAADGPIAAIAQHNRLIGLVEVRGSTARSLVNFPDDERNPL</sequence>
<evidence type="ECO:0000259" key="7">
    <source>
        <dbReference type="Pfam" id="PF09142"/>
    </source>
</evidence>
<feature type="active site" description="Nucleophile" evidence="5">
    <location>
        <position position="42"/>
    </location>
</feature>
<dbReference type="CDD" id="cd02573">
    <property type="entry name" value="PseudoU_synth_EcTruB"/>
    <property type="match status" value="1"/>
</dbReference>
<evidence type="ECO:0000256" key="5">
    <source>
        <dbReference type="HAMAP-Rule" id="MF_01080"/>
    </source>
</evidence>
<dbReference type="PANTHER" id="PTHR13767">
    <property type="entry name" value="TRNA-PSEUDOURIDINE SYNTHASE"/>
    <property type="match status" value="1"/>
</dbReference>
<feature type="domain" description="tRNA pseudouridine synthase II TruB subfamily 2 C-terminal" evidence="7">
    <location>
        <begin position="238"/>
        <end position="296"/>
    </location>
</feature>
<keyword evidence="4 5" id="KW-0413">Isomerase</keyword>